<evidence type="ECO:0000313" key="1">
    <source>
        <dbReference type="EMBL" id="MBE7368919.1"/>
    </source>
</evidence>
<accession>A0ABR9S5Y0</accession>
<protein>
    <submittedName>
        <fullName evidence="1">Uncharacterized protein</fullName>
    </submittedName>
</protein>
<keyword evidence="2" id="KW-1185">Reference proteome</keyword>
<reference evidence="1 2" key="1">
    <citation type="submission" date="2020-10" db="EMBL/GenBank/DDBJ databases">
        <title>Ramlibacter sp. HM2 16S ribosomal RNA gene Genome sequencing and assembly.</title>
        <authorList>
            <person name="Kang M."/>
        </authorList>
    </citation>
    <scope>NUCLEOTIDE SEQUENCE [LARGE SCALE GENOMIC DNA]</scope>
    <source>
        <strain evidence="1 2">HM2</strain>
    </source>
</reference>
<proteinExistence type="predicted"/>
<organism evidence="1 2">
    <name type="scientific">Ramlibacter pallidus</name>
    <dbReference type="NCBI Taxonomy" id="2780087"/>
    <lineage>
        <taxon>Bacteria</taxon>
        <taxon>Pseudomonadati</taxon>
        <taxon>Pseudomonadota</taxon>
        <taxon>Betaproteobacteria</taxon>
        <taxon>Burkholderiales</taxon>
        <taxon>Comamonadaceae</taxon>
        <taxon>Ramlibacter</taxon>
    </lineage>
</organism>
<evidence type="ECO:0000313" key="2">
    <source>
        <dbReference type="Proteomes" id="UP000806285"/>
    </source>
</evidence>
<dbReference type="RefSeq" id="WP_193677533.1">
    <property type="nucleotide sequence ID" value="NZ_JADDIV010000004.1"/>
</dbReference>
<dbReference type="EMBL" id="JADDIV010000004">
    <property type="protein sequence ID" value="MBE7368919.1"/>
    <property type="molecule type" value="Genomic_DNA"/>
</dbReference>
<sequence length="89" mass="10045">MTTDLPPCPPGADVEHRGWTLQTTWFRSSLGVSEGWVCFATRPTASHRVNIGRWTNSDLALEHGRAYVDRRMDKPELASAKLAVQQPRR</sequence>
<dbReference type="Proteomes" id="UP000806285">
    <property type="component" value="Unassembled WGS sequence"/>
</dbReference>
<gene>
    <name evidence="1" type="ORF">IM787_15255</name>
</gene>
<name>A0ABR9S5Y0_9BURK</name>
<comment type="caution">
    <text evidence="1">The sequence shown here is derived from an EMBL/GenBank/DDBJ whole genome shotgun (WGS) entry which is preliminary data.</text>
</comment>